<dbReference type="Pfam" id="PF04678">
    <property type="entry name" value="MCU"/>
    <property type="match status" value="1"/>
</dbReference>
<keyword evidence="19" id="KW-1185">Reference proteome</keyword>
<evidence type="ECO:0000259" key="16">
    <source>
        <dbReference type="Pfam" id="PF04678"/>
    </source>
</evidence>
<reference evidence="17" key="2">
    <citation type="submission" date="2010-05" db="EMBL/GenBank/DDBJ databases">
        <authorList>
            <person name="Almeida L.G."/>
            <person name="Nicolas M.F."/>
            <person name="Souza R.C."/>
            <person name="Vasconcelos A.T.R."/>
        </authorList>
    </citation>
    <scope>NUCLEOTIDE SEQUENCE</scope>
</reference>
<dbReference type="EMBL" id="ADMH02001455">
    <property type="protein sequence ID" value="ETN62518.1"/>
    <property type="molecule type" value="Genomic_DNA"/>
</dbReference>
<evidence type="ECO:0000256" key="15">
    <source>
        <dbReference type="RuleBase" id="RU367035"/>
    </source>
</evidence>
<evidence type="ECO:0000256" key="1">
    <source>
        <dbReference type="ARBA" id="ARBA00004448"/>
    </source>
</evidence>
<dbReference type="EnsemblMetazoa" id="ADAC005788-RA">
    <property type="protein sequence ID" value="ADAC005788-PA"/>
    <property type="gene ID" value="ADAC005788"/>
</dbReference>
<dbReference type="OMA" id="DDIYVEY"/>
<evidence type="ECO:0000256" key="8">
    <source>
        <dbReference type="ARBA" id="ARBA00022837"/>
    </source>
</evidence>
<keyword evidence="7 15" id="KW-0999">Mitochondrion inner membrane</keyword>
<comment type="subcellular location">
    <subcellularLocation>
        <location evidence="1 15">Mitochondrion inner membrane</location>
        <topology evidence="1 15">Multi-pass membrane protein</topology>
    </subcellularLocation>
</comment>
<feature type="transmembrane region" description="Helical" evidence="15">
    <location>
        <begin position="153"/>
        <end position="171"/>
    </location>
</feature>
<evidence type="ECO:0000313" key="18">
    <source>
        <dbReference type="EnsemblMetazoa" id="ADAC005788-PA"/>
    </source>
</evidence>
<comment type="domain">
    <text evidence="15">The selectivity filter, in which calcium ions are arranged in single file, is composed of two acidic rings separated by one helical turn along the central axis of the channel pore.</text>
</comment>
<evidence type="ECO:0000313" key="19">
    <source>
        <dbReference type="Proteomes" id="UP000000673"/>
    </source>
</evidence>
<dbReference type="VEuPathDB" id="VectorBase:ADAC005788"/>
<sequence>MNIRIFAHDRLDGERWPAPYRTILNWIISRWFGGSDGLHLNDRQYYVKPPKREKITSEEITRLGDVQALVAQLYEALHVGEHQVKKERELNGKLEELNEKLGPLELKKLELDQKAGRRTNALTWVGLGLMSVQFGVLARLTWWEYSWDIMEPVTYFVTYGTAMAAYAYFVLTKQEYMLPDVKDRQHLITLHKAAKKAGVNLAEYNDIKRQIAEIEHDLRRLRDPLYMHLPAPPPKTRTFSASEIAFSKKQQQQAAAAALEGATASLGNTTKSKH</sequence>
<feature type="domain" description="Calcium uniporter protein C-terminal" evidence="16">
    <location>
        <begin position="57"/>
        <end position="206"/>
    </location>
</feature>
<keyword evidence="9 15" id="KW-1133">Transmembrane helix</keyword>
<keyword evidence="12 15" id="KW-0472">Membrane</keyword>
<keyword evidence="13 15" id="KW-0407">Ion channel</keyword>
<dbReference type="GO" id="GO:0036444">
    <property type="term" value="P:calcium import into the mitochondrion"/>
    <property type="evidence" value="ECO:0007669"/>
    <property type="project" value="UniProtKB-ARBA"/>
</dbReference>
<evidence type="ECO:0000256" key="10">
    <source>
        <dbReference type="ARBA" id="ARBA00023065"/>
    </source>
</evidence>
<dbReference type="InterPro" id="IPR039055">
    <property type="entry name" value="MCU_fam"/>
</dbReference>
<evidence type="ECO:0000256" key="13">
    <source>
        <dbReference type="ARBA" id="ARBA00023303"/>
    </source>
</evidence>
<dbReference type="eggNOG" id="KOG2966">
    <property type="taxonomic scope" value="Eukaryota"/>
</dbReference>
<organism evidence="17">
    <name type="scientific">Anopheles darlingi</name>
    <name type="common">Mosquito</name>
    <dbReference type="NCBI Taxonomy" id="43151"/>
    <lineage>
        <taxon>Eukaryota</taxon>
        <taxon>Metazoa</taxon>
        <taxon>Ecdysozoa</taxon>
        <taxon>Arthropoda</taxon>
        <taxon>Hexapoda</taxon>
        <taxon>Insecta</taxon>
        <taxon>Pterygota</taxon>
        <taxon>Neoptera</taxon>
        <taxon>Endopterygota</taxon>
        <taxon>Diptera</taxon>
        <taxon>Nematocera</taxon>
        <taxon>Culicoidea</taxon>
        <taxon>Culicidae</taxon>
        <taxon>Anophelinae</taxon>
        <taxon>Anopheles</taxon>
    </lineage>
</organism>
<comment type="function">
    <text evidence="15">Mitochondrial inner membrane calcium uniporter that mediates calcium uptake into mitochondria. Mitochondrial calcium homeostasis plays key roles in cellular physiology and regulates cell bioenergetics, cytoplasmic calcium signals and activation of cell death pathways.</text>
</comment>
<accession>W5JGS2</accession>
<dbReference type="FunCoup" id="W5JGS2">
    <property type="interactions" value="960"/>
</dbReference>
<evidence type="ECO:0000256" key="3">
    <source>
        <dbReference type="ARBA" id="ARBA00022448"/>
    </source>
</evidence>
<dbReference type="STRING" id="43151.W5JGS2"/>
<dbReference type="GO" id="GO:0051560">
    <property type="term" value="P:mitochondrial calcium ion homeostasis"/>
    <property type="evidence" value="ECO:0007669"/>
    <property type="project" value="UniProtKB-UniRule"/>
</dbReference>
<dbReference type="AlphaFoldDB" id="W5JGS2"/>
<evidence type="ECO:0000256" key="11">
    <source>
        <dbReference type="ARBA" id="ARBA00023128"/>
    </source>
</evidence>
<reference evidence="17" key="3">
    <citation type="journal article" date="2013" name="Nucleic Acids Res.">
        <title>The genome of Anopheles darlingi, the main neotropical malaria vector.</title>
        <authorList>
            <person name="Marinotti O."/>
            <person name="Cerqueira G.C."/>
            <person name="de Almeida L.G."/>
            <person name="Ferro M.I."/>
            <person name="Loreto E.L."/>
            <person name="Zaha A."/>
            <person name="Teixeira S.M."/>
            <person name="Wespiser A.R."/>
            <person name="Almeida E Silva A."/>
            <person name="Schlindwein A.D."/>
            <person name="Pacheco A.C."/>
            <person name="Silva A.L."/>
            <person name="Graveley B.R."/>
            <person name="Walenz B.P."/>
            <person name="Lima Bde A."/>
            <person name="Ribeiro C.A."/>
            <person name="Nunes-Silva C.G."/>
            <person name="de Carvalho C.R."/>
            <person name="Soares C.M."/>
            <person name="de Menezes C.B."/>
            <person name="Matiolli C."/>
            <person name="Caffrey D."/>
            <person name="Araujo D.A."/>
            <person name="de Oliveira D.M."/>
            <person name="Golenbock D."/>
            <person name="Grisard E.C."/>
            <person name="Fantinatti-Garboggini F."/>
            <person name="de Carvalho F.M."/>
            <person name="Barcellos F.G."/>
            <person name="Prosdocimi F."/>
            <person name="May G."/>
            <person name="Azevedo Junior G.M."/>
            <person name="Guimaraes G.M."/>
            <person name="Goldman G.H."/>
            <person name="Padilha I.Q."/>
            <person name="Batista Jda S."/>
            <person name="Ferro J.A."/>
            <person name="Ribeiro J.M."/>
            <person name="Fietto J.L."/>
            <person name="Dabbas K.M."/>
            <person name="Cerdeira L."/>
            <person name="Agnez-Lima L.F."/>
            <person name="Brocchi M."/>
            <person name="de Carvalho M.O."/>
            <person name="Teixeira Mde M."/>
            <person name="Diniz Maia Mde M."/>
            <person name="Goldman M.H."/>
            <person name="Cruz Schneider M.P."/>
            <person name="Felipe M.S."/>
            <person name="Hungria M."/>
            <person name="Nicolas M.F."/>
            <person name="Pereira M."/>
            <person name="Montes M.A."/>
            <person name="Cantao M.E."/>
            <person name="Vincentz M."/>
            <person name="Rafael M.S."/>
            <person name="Silverman N."/>
            <person name="Stoco P.H."/>
            <person name="Souza R.C."/>
            <person name="Vicentini R."/>
            <person name="Gazzinelli R.T."/>
            <person name="Neves Rde O."/>
            <person name="Silva R."/>
            <person name="Astolfi-Filho S."/>
            <person name="Maciel T.E."/>
            <person name="Urmenyi T.P."/>
            <person name="Tadei W.P."/>
            <person name="Camargo E.P."/>
            <person name="de Vasconcelos A.T."/>
        </authorList>
    </citation>
    <scope>NUCLEOTIDE SEQUENCE</scope>
</reference>
<dbReference type="GO" id="GO:0005262">
    <property type="term" value="F:calcium channel activity"/>
    <property type="evidence" value="ECO:0007669"/>
    <property type="project" value="UniProtKB-UniRule"/>
</dbReference>
<keyword evidence="3 15" id="KW-0813">Transport</keyword>
<name>W5JGS2_ANODA</name>
<evidence type="ECO:0000256" key="14">
    <source>
        <dbReference type="ARBA" id="ARBA00036634"/>
    </source>
</evidence>
<dbReference type="VEuPathDB" id="VectorBase:ADAR2_010695"/>
<reference evidence="17 19" key="1">
    <citation type="journal article" date="2010" name="BMC Genomics">
        <title>Combination of measures distinguishes pre-miRNAs from other stem-loops in the genome of the newly sequenced Anopheles darlingi.</title>
        <authorList>
            <person name="Mendes N.D."/>
            <person name="Freitas A.T."/>
            <person name="Vasconcelos A.T."/>
            <person name="Sagot M.F."/>
        </authorList>
    </citation>
    <scope>NUCLEOTIDE SEQUENCE</scope>
</reference>
<dbReference type="InterPro" id="IPR006769">
    <property type="entry name" value="MCU_C"/>
</dbReference>
<evidence type="ECO:0000256" key="6">
    <source>
        <dbReference type="ARBA" id="ARBA00022692"/>
    </source>
</evidence>
<keyword evidence="11 15" id="KW-0496">Mitochondrion</keyword>
<keyword evidence="10 15" id="KW-0406">Ion transport</keyword>
<dbReference type="HOGENOM" id="CLU_1039192_0_0_1"/>
<evidence type="ECO:0000256" key="9">
    <source>
        <dbReference type="ARBA" id="ARBA00022989"/>
    </source>
</evidence>
<proteinExistence type="inferred from homology"/>
<dbReference type="PANTHER" id="PTHR13462">
    <property type="entry name" value="CALCIUM UNIPORTER PROTEIN, MITOCHONDRIAL"/>
    <property type="match status" value="1"/>
</dbReference>
<dbReference type="GO" id="GO:0015292">
    <property type="term" value="F:uniporter activity"/>
    <property type="evidence" value="ECO:0007669"/>
    <property type="project" value="UniProtKB-UniRule"/>
</dbReference>
<feature type="transmembrane region" description="Helical" evidence="15">
    <location>
        <begin position="121"/>
        <end position="141"/>
    </location>
</feature>
<evidence type="ECO:0000256" key="2">
    <source>
        <dbReference type="ARBA" id="ARBA00005653"/>
    </source>
</evidence>
<keyword evidence="6 15" id="KW-0812">Transmembrane</keyword>
<evidence type="ECO:0000256" key="5">
    <source>
        <dbReference type="ARBA" id="ARBA00022673"/>
    </source>
</evidence>
<dbReference type="PANTHER" id="PTHR13462:SF10">
    <property type="entry name" value="CALCIUM UNIPORTER PROTEIN, MITOCHONDRIAL"/>
    <property type="match status" value="1"/>
</dbReference>
<dbReference type="Proteomes" id="UP000000673">
    <property type="component" value="Unassembled WGS sequence"/>
</dbReference>
<protein>
    <recommendedName>
        <fullName evidence="15">Calcium uniporter protein</fullName>
    </recommendedName>
</protein>
<evidence type="ECO:0000313" key="17">
    <source>
        <dbReference type="EMBL" id="ETN62518.1"/>
    </source>
</evidence>
<keyword evidence="8 15" id="KW-0106">Calcium</keyword>
<gene>
    <name evidence="17" type="ORF">AND_005788</name>
</gene>
<keyword evidence="4 15" id="KW-0109">Calcium transport</keyword>
<keyword evidence="5 15" id="KW-0107">Calcium channel</keyword>
<comment type="similarity">
    <text evidence="2 15">Belongs to the MCU (TC 1.A.77) family.</text>
</comment>
<evidence type="ECO:0000256" key="4">
    <source>
        <dbReference type="ARBA" id="ARBA00022568"/>
    </source>
</evidence>
<dbReference type="GO" id="GO:1990246">
    <property type="term" value="C:uniplex complex"/>
    <property type="evidence" value="ECO:0007669"/>
    <property type="project" value="TreeGrafter"/>
</dbReference>
<reference evidence="18" key="4">
    <citation type="submission" date="2015-06" db="UniProtKB">
        <authorList>
            <consortium name="EnsemblMetazoa"/>
        </authorList>
    </citation>
    <scope>IDENTIFICATION</scope>
</reference>
<evidence type="ECO:0000256" key="7">
    <source>
        <dbReference type="ARBA" id="ARBA00022792"/>
    </source>
</evidence>
<evidence type="ECO:0000256" key="12">
    <source>
        <dbReference type="ARBA" id="ARBA00023136"/>
    </source>
</evidence>
<comment type="catalytic activity">
    <reaction evidence="14">
        <text>Ca(2+)(in) = Ca(2+)(out)</text>
        <dbReference type="Rhea" id="RHEA:29671"/>
        <dbReference type="ChEBI" id="CHEBI:29108"/>
    </reaction>
</comment>